<reference evidence="6 7" key="1">
    <citation type="submission" date="2020-06" db="EMBL/GenBank/DDBJ databases">
        <authorList>
            <person name="Li R."/>
            <person name="Bekaert M."/>
        </authorList>
    </citation>
    <scope>NUCLEOTIDE SEQUENCE [LARGE SCALE GENOMIC DNA]</scope>
    <source>
        <strain evidence="7">wild</strain>
    </source>
</reference>
<dbReference type="Pfam" id="PF00595">
    <property type="entry name" value="PDZ"/>
    <property type="match status" value="2"/>
</dbReference>
<feature type="compositionally biased region" description="Basic and acidic residues" evidence="4">
    <location>
        <begin position="189"/>
        <end position="200"/>
    </location>
</feature>
<dbReference type="InterPro" id="IPR001478">
    <property type="entry name" value="PDZ"/>
</dbReference>
<accession>A0A6J8A776</accession>
<keyword evidence="2" id="KW-0677">Repeat</keyword>
<dbReference type="AlphaFoldDB" id="A0A6J8A776"/>
<dbReference type="GO" id="GO:0042995">
    <property type="term" value="C:cell projection"/>
    <property type="evidence" value="ECO:0007669"/>
    <property type="project" value="UniProtKB-SubCell"/>
</dbReference>
<keyword evidence="7" id="KW-1185">Reference proteome</keyword>
<gene>
    <name evidence="6" type="ORF">MCOR_4613</name>
</gene>
<feature type="compositionally biased region" description="Basic and acidic residues" evidence="4">
    <location>
        <begin position="245"/>
        <end position="280"/>
    </location>
</feature>
<dbReference type="EMBL" id="CACVKT020000784">
    <property type="protein sequence ID" value="CAC5363050.1"/>
    <property type="molecule type" value="Genomic_DNA"/>
</dbReference>
<dbReference type="Gene3D" id="2.30.42.10">
    <property type="match status" value="2"/>
</dbReference>
<organism evidence="6 7">
    <name type="scientific">Mytilus coruscus</name>
    <name type="common">Sea mussel</name>
    <dbReference type="NCBI Taxonomy" id="42192"/>
    <lineage>
        <taxon>Eukaryota</taxon>
        <taxon>Metazoa</taxon>
        <taxon>Spiralia</taxon>
        <taxon>Lophotrochozoa</taxon>
        <taxon>Mollusca</taxon>
        <taxon>Bivalvia</taxon>
        <taxon>Autobranchia</taxon>
        <taxon>Pteriomorphia</taxon>
        <taxon>Mytilida</taxon>
        <taxon>Mytiloidea</taxon>
        <taxon>Mytilidae</taxon>
        <taxon>Mytilinae</taxon>
        <taxon>Mytilus</taxon>
    </lineage>
</organism>
<evidence type="ECO:0000313" key="7">
    <source>
        <dbReference type="Proteomes" id="UP000507470"/>
    </source>
</evidence>
<evidence type="ECO:0000256" key="2">
    <source>
        <dbReference type="ARBA" id="ARBA00022737"/>
    </source>
</evidence>
<evidence type="ECO:0000256" key="3">
    <source>
        <dbReference type="ARBA" id="ARBA00023273"/>
    </source>
</evidence>
<evidence type="ECO:0000256" key="1">
    <source>
        <dbReference type="ARBA" id="ARBA00004316"/>
    </source>
</evidence>
<dbReference type="InterPro" id="IPR036034">
    <property type="entry name" value="PDZ_sf"/>
</dbReference>
<feature type="region of interest" description="Disordered" evidence="4">
    <location>
        <begin position="799"/>
        <end position="863"/>
    </location>
</feature>
<dbReference type="Proteomes" id="UP000507470">
    <property type="component" value="Unassembled WGS sequence"/>
</dbReference>
<feature type="compositionally biased region" description="Basic and acidic residues" evidence="4">
    <location>
        <begin position="221"/>
        <end position="237"/>
    </location>
</feature>
<dbReference type="GO" id="GO:0005886">
    <property type="term" value="C:plasma membrane"/>
    <property type="evidence" value="ECO:0007669"/>
    <property type="project" value="TreeGrafter"/>
</dbReference>
<dbReference type="SMART" id="SM00228">
    <property type="entry name" value="PDZ"/>
    <property type="match status" value="2"/>
</dbReference>
<dbReference type="PANTHER" id="PTHR23116:SF29">
    <property type="entry name" value="PDZ DOMAIN-CONTAINING PROTEIN 7"/>
    <property type="match status" value="1"/>
</dbReference>
<dbReference type="PROSITE" id="PS50106">
    <property type="entry name" value="PDZ"/>
    <property type="match status" value="2"/>
</dbReference>
<feature type="region of interest" description="Disordered" evidence="4">
    <location>
        <begin position="159"/>
        <end position="294"/>
    </location>
</feature>
<evidence type="ECO:0000259" key="5">
    <source>
        <dbReference type="PROSITE" id="PS50106"/>
    </source>
</evidence>
<protein>
    <recommendedName>
        <fullName evidence="5">PDZ domain-containing protein</fullName>
    </recommendedName>
</protein>
<dbReference type="Gene3D" id="1.20.1160.20">
    <property type="match status" value="3"/>
</dbReference>
<dbReference type="OrthoDB" id="410721at2759"/>
<dbReference type="InterPro" id="IPR051844">
    <property type="entry name" value="USH2_Complex_Protein"/>
</dbReference>
<comment type="subcellular location">
    <subcellularLocation>
        <location evidence="1">Cell projection</location>
    </subcellularLocation>
</comment>
<dbReference type="PANTHER" id="PTHR23116">
    <property type="entry name" value="PDZ DOMAIN CONTAINING WHIRLIN AND HARMONIN-RELATED"/>
    <property type="match status" value="1"/>
</dbReference>
<keyword evidence="3" id="KW-0966">Cell projection</keyword>
<feature type="compositionally biased region" description="Low complexity" evidence="4">
    <location>
        <begin position="173"/>
        <end position="188"/>
    </location>
</feature>
<evidence type="ECO:0000313" key="6">
    <source>
        <dbReference type="EMBL" id="CAC5363050.1"/>
    </source>
</evidence>
<name>A0A6J8A776_MYTCO</name>
<evidence type="ECO:0000256" key="4">
    <source>
        <dbReference type="SAM" id="MobiDB-lite"/>
    </source>
</evidence>
<proteinExistence type="predicted"/>
<feature type="compositionally biased region" description="Low complexity" evidence="4">
    <location>
        <begin position="841"/>
        <end position="852"/>
    </location>
</feature>
<feature type="region of interest" description="Disordered" evidence="4">
    <location>
        <begin position="546"/>
        <end position="566"/>
    </location>
</feature>
<feature type="domain" description="PDZ" evidence="5">
    <location>
        <begin position="85"/>
        <end position="137"/>
    </location>
</feature>
<feature type="domain" description="PDZ" evidence="5">
    <location>
        <begin position="1"/>
        <end position="69"/>
    </location>
</feature>
<dbReference type="SUPFAM" id="SSF50156">
    <property type="entry name" value="PDZ domain-like"/>
    <property type="match status" value="2"/>
</dbReference>
<sequence length="900" mass="101658">MPLKTFSSNKWPKYYGFDIVGDGPCFVAYVVHGSVAYNAGLKPGDQILELEDHDVSNMSLEALKKLAKNCSTQPPPVGVVSRYHQVDLVGSRTSGYGFTIKGDKPVTIESVEMESPATDAGLKPGDIILEVNGQTVKRSDEMKNFLSGRLRRMTLSLIPVSKQIKPEPQQDNSESSGIESGSERSSTSHGRERSDSERSNGSHRSASYDTSRSRSLHKRERHESDRSGSSHSFDTHNSRSSHKSGMHDLDGTRSSNRSERNLRSSRSDRLGKEDCIREPDNGLSKHSTPLVGKSRIKQARLLHNKMNEILGTDYEKKMATVSVLKQYAEDRDIDMLGRALKAILKTPQQKKIMKQIRPFIPPRQRHRFDDFIKENEVLNNHEDDISPGTLRNGVNYSHAHLVQLLQNSDSAPQVEVMRTGNDIGSVRLNGSMHTRTPSTLSLASTTTSHASSDWQSTEVQKDGKTFKQSAYYLLTSKERSQLKKAMLEYDSRKNVVDLHKRLTQILDTHSKKTLWRYILPILPTEHMDYCVSKGGLPRSIIQELKRRGTNGRKNHDKNSNSSFDLRHSTWSSKASSSTLVNHDTDFSSPSTPTNGPHFSSFKKQMEFLLTSRERMQLKKALQIYSKNRKIDNLILDMNVILDTPSKQSLWNYIVQLLSSAHQEYTIKKLNLMPSSKASDQSSVHITDFLSSTEPSPRMPRKNLLQDGLNGLRLKSQNRLDDWRRSYENLSSSEDDAQYRTLKAGVRRSRGRLWKTMHPGFMYSYDDMDARDGTKGFDIALLKELEQTRRAVQEAKRMFLGANRGENHESNADSDSDDDPANKYVTVIPVGFGEQEEKDKSPSSSLRLKSSLKNPIPYHKQNGGLTRTGPNFTFVITESNLKVKVILWIMLRAGILSTNEL</sequence>